<dbReference type="HOGENOM" id="CLU_026388_0_0_1"/>
<gene>
    <name evidence="2" type="ORF">BOTBODRAFT_142595</name>
</gene>
<dbReference type="OrthoDB" id="3362817at2759"/>
<name>A0A067MW24_BOTB1</name>
<accession>A0A067MW24</accession>
<dbReference type="AlphaFoldDB" id="A0A067MW24"/>
<feature type="region of interest" description="Disordered" evidence="1">
    <location>
        <begin position="35"/>
        <end position="60"/>
    </location>
</feature>
<dbReference type="Proteomes" id="UP000027195">
    <property type="component" value="Unassembled WGS sequence"/>
</dbReference>
<dbReference type="STRING" id="930990.A0A067MW24"/>
<dbReference type="InParanoid" id="A0A067MW24"/>
<sequence length="729" mass="80183">MLARSARSLEYRLCCTTLHPRHAFSSQAFLRSEAAASAPAGSNSHKSPPKSPSISDESEHWKRTVAGDTPVQLDKPALNTSISTSNVEAYLESLMRSGQKPTLEDLSKFQPRKRIRPLSSGYPKLYNDTVLSIDRSFTFAQLRELAKELKLFNRSTNASTKAKLIGIILDQSWGMPHPVEVERKKKEDTAVSEREFPVTSEELFLLLGKDGSDLLQLSAAFDARIFLKPSPLALRVQGPPKQLSKLGRYLAERKKSITSEIFLPPSNKGIRADLVQTVSRLAGAFVENLKDGQVRIAANDPKRIATAKRLVTCAANLESLSTFTSTLAHLAPPPELYIPPTPPNNNYALYPHIPPGKLPWTIGGASAFRARRVGHWLSYDNEGAGVTAGLFEKEGHFKSLKAEEVGLQSFLSSLNQTPQGHAREIRASVGHVLFTSLASSGQRSSLVPPLPGSMPFNSILEWLDNGKGRTTFVPSVPPALLGKVPTTRAIAHRLVYRYIPGAVEGSPCPPSKILEFEIVREHAATTPDISLEQLEPGEKDLDTAELSGGARESRTMTSPTALLSYSKRGEEVGTHLLLPDRPVDVHLTVRDTQDILAEETPTEIQEYVSAWAGYFADEHKNSVAPRPRPPQYLGFEGVRYDLESSVLVRSCAEQLPNPNSTDIFAIGQESPPIYVTLENATDLDTDNRVDTCHIECTDDWQLFIQQLDRLTLPGPRAALFESPDHDTFA</sequence>
<keyword evidence="3" id="KW-1185">Reference proteome</keyword>
<reference evidence="3" key="1">
    <citation type="journal article" date="2014" name="Proc. Natl. Acad. Sci. U.S.A.">
        <title>Extensive sampling of basidiomycete genomes demonstrates inadequacy of the white-rot/brown-rot paradigm for wood decay fungi.</title>
        <authorList>
            <person name="Riley R."/>
            <person name="Salamov A.A."/>
            <person name="Brown D.W."/>
            <person name="Nagy L.G."/>
            <person name="Floudas D."/>
            <person name="Held B.W."/>
            <person name="Levasseur A."/>
            <person name="Lombard V."/>
            <person name="Morin E."/>
            <person name="Otillar R."/>
            <person name="Lindquist E.A."/>
            <person name="Sun H."/>
            <person name="LaButti K.M."/>
            <person name="Schmutz J."/>
            <person name="Jabbour D."/>
            <person name="Luo H."/>
            <person name="Baker S.E."/>
            <person name="Pisabarro A.G."/>
            <person name="Walton J.D."/>
            <person name="Blanchette R.A."/>
            <person name="Henrissat B."/>
            <person name="Martin F."/>
            <person name="Cullen D."/>
            <person name="Hibbett D.S."/>
            <person name="Grigoriev I.V."/>
        </authorList>
    </citation>
    <scope>NUCLEOTIDE SEQUENCE [LARGE SCALE GENOMIC DNA]</scope>
    <source>
        <strain evidence="3">FD-172 SS1</strain>
    </source>
</reference>
<evidence type="ECO:0000256" key="1">
    <source>
        <dbReference type="SAM" id="MobiDB-lite"/>
    </source>
</evidence>
<evidence type="ECO:0000313" key="2">
    <source>
        <dbReference type="EMBL" id="KDQ19938.1"/>
    </source>
</evidence>
<dbReference type="EMBL" id="KL198018">
    <property type="protein sequence ID" value="KDQ19938.1"/>
    <property type="molecule type" value="Genomic_DNA"/>
</dbReference>
<evidence type="ECO:0000313" key="3">
    <source>
        <dbReference type="Proteomes" id="UP000027195"/>
    </source>
</evidence>
<proteinExistence type="predicted"/>
<organism evidence="2 3">
    <name type="scientific">Botryobasidium botryosum (strain FD-172 SS1)</name>
    <dbReference type="NCBI Taxonomy" id="930990"/>
    <lineage>
        <taxon>Eukaryota</taxon>
        <taxon>Fungi</taxon>
        <taxon>Dikarya</taxon>
        <taxon>Basidiomycota</taxon>
        <taxon>Agaricomycotina</taxon>
        <taxon>Agaricomycetes</taxon>
        <taxon>Cantharellales</taxon>
        <taxon>Botryobasidiaceae</taxon>
        <taxon>Botryobasidium</taxon>
    </lineage>
</organism>
<protein>
    <submittedName>
        <fullName evidence="2">Uncharacterized protein</fullName>
    </submittedName>
</protein>